<name>W8YYL4_BACTU</name>
<reference evidence="3" key="1">
    <citation type="submission" date="2014-01" db="EMBL/GenBank/DDBJ databases">
        <title>Draft genome sequence of highly nematicidal Bacillus thuringiensis DB27.</title>
        <authorList>
            <person name="Iatsenko I."/>
            <person name="Pickard D."/>
            <person name="Corton C."/>
            <person name="Dougan G."/>
            <person name="Sommer R.J."/>
        </authorList>
    </citation>
    <scope>NUCLEOTIDE SEQUENCE [LARGE SCALE GENOMIC DNA]</scope>
    <source>
        <strain evidence="3">DB27</strain>
    </source>
</reference>
<feature type="domain" description="Prokaryotic E2 family B" evidence="2">
    <location>
        <begin position="7"/>
        <end position="104"/>
    </location>
</feature>
<evidence type="ECO:0000259" key="1">
    <source>
        <dbReference type="Pfam" id="PF00899"/>
    </source>
</evidence>
<organism evidence="3">
    <name type="scientific">Bacillus thuringiensis DB27</name>
    <dbReference type="NCBI Taxonomy" id="1431339"/>
    <lineage>
        <taxon>Bacteria</taxon>
        <taxon>Bacillati</taxon>
        <taxon>Bacillota</taxon>
        <taxon>Bacilli</taxon>
        <taxon>Bacillales</taxon>
        <taxon>Bacillaceae</taxon>
        <taxon>Bacillus</taxon>
        <taxon>Bacillus cereus group</taxon>
    </lineage>
</organism>
<dbReference type="SUPFAM" id="SSF69572">
    <property type="entry name" value="Activating enzymes of the ubiquitin-like proteins"/>
    <property type="match status" value="1"/>
</dbReference>
<reference evidence="3" key="2">
    <citation type="submission" date="2014-01" db="EMBL/GenBank/DDBJ databases">
        <authorList>
            <person name="Aslett M."/>
        </authorList>
    </citation>
    <scope>NUCLEOTIDE SEQUENCE [LARGE SCALE GENOMIC DNA]</scope>
    <source>
        <strain evidence="3">DB27</strain>
    </source>
</reference>
<proteinExistence type="predicted"/>
<dbReference type="GO" id="GO:0005737">
    <property type="term" value="C:cytoplasm"/>
    <property type="evidence" value="ECO:0007669"/>
    <property type="project" value="TreeGrafter"/>
</dbReference>
<dbReference type="InterPro" id="IPR035985">
    <property type="entry name" value="Ubiquitin-activating_enz"/>
</dbReference>
<dbReference type="InterPro" id="IPR032701">
    <property type="entry name" value="Prok-E2_B_dom"/>
</dbReference>
<dbReference type="RefSeq" id="WP_030025496.1">
    <property type="nucleotide sequence ID" value="NZ_HG810017.1"/>
</dbReference>
<dbReference type="Gene3D" id="3.40.50.720">
    <property type="entry name" value="NAD(P)-binding Rossmann-like Domain"/>
    <property type="match status" value="1"/>
</dbReference>
<dbReference type="AlphaFoldDB" id="W8YYL4"/>
<dbReference type="InterPro" id="IPR045886">
    <property type="entry name" value="ThiF/MoeB/HesA"/>
</dbReference>
<dbReference type="PANTHER" id="PTHR10953:SF102">
    <property type="entry name" value="ADENYLYLTRANSFERASE AND SULFURTRANSFERASE MOCS3"/>
    <property type="match status" value="1"/>
</dbReference>
<dbReference type="EMBL" id="HG810017">
    <property type="protein sequence ID" value="CDN35600.1"/>
    <property type="molecule type" value="Genomic_DNA"/>
</dbReference>
<evidence type="ECO:0000313" key="3">
    <source>
        <dbReference type="EMBL" id="CDN35600.1"/>
    </source>
</evidence>
<dbReference type="Pfam" id="PF00899">
    <property type="entry name" value="ThiF"/>
    <property type="match status" value="1"/>
</dbReference>
<dbReference type="InterPro" id="IPR000594">
    <property type="entry name" value="ThiF_NAD_FAD-bd"/>
</dbReference>
<gene>
    <name evidence="3" type="ORF">BTDB27_001942</name>
</gene>
<dbReference type="PANTHER" id="PTHR10953">
    <property type="entry name" value="UBIQUITIN-ACTIVATING ENZYME E1"/>
    <property type="match status" value="1"/>
</dbReference>
<sequence>MEGTICINEKKADISIAFNRLFPHSLPRIYLKDRKIFGFIPHVEPSGLICFMNEQGLVLDTNHPHHIVEESLKRAIKTLKEGIQGVNKTDLFDEFEIYWNRKKDCQEILSIVSPSKQIKSFEVIQANDGNLTFLIEERNEEQLLKMMSLLGNSNINDKPNCYNGIFVPLKNSIIPPDFDEDWSFNQIKKIIINNISSQNKIILNQFLNKQRNQFDSTIFVMLSIPRFSEGNSLIVFEFKNLTWKDNTKEKTRIANKLKSTMQKITCTSKINCFTVKRLYLEHLLPRTGGNILLTSKKIGIIGTGALGSRIAMELVRSGITNLTLIDMDIIDFDNIHRHELGANSILFENKSRTYYYPKVTALKNEIQRKYPHCIVNTIAKDVRKINLSTLQELDLIVIALGAPTIERYLNGKFHEFDSFPPTVYTWIEPLGIGGHVLVTLNNNKDGCYECLYTYDTDTNAPLKNRASFAGSNQSFLKSLSGCGTSFTPYGSLDSLEIVVQCSKAVIAVLKGKETNNPLISYKGESEDFEIAGYKLSSRYTSFNQEQLNDMKYKYKALKCPVCNSR</sequence>
<dbReference type="GO" id="GO:0016779">
    <property type="term" value="F:nucleotidyltransferase activity"/>
    <property type="evidence" value="ECO:0007669"/>
    <property type="project" value="TreeGrafter"/>
</dbReference>
<feature type="domain" description="THIF-type NAD/FAD binding fold" evidence="1">
    <location>
        <begin position="293"/>
        <end position="512"/>
    </location>
</feature>
<dbReference type="CDD" id="cd01483">
    <property type="entry name" value="E1_enzyme_family"/>
    <property type="match status" value="1"/>
</dbReference>
<dbReference type="Pfam" id="PF14461">
    <property type="entry name" value="Prok-E2_B"/>
    <property type="match status" value="1"/>
</dbReference>
<accession>W8YYL4</accession>
<dbReference type="GO" id="GO:0008641">
    <property type="term" value="F:ubiquitin-like modifier activating enzyme activity"/>
    <property type="evidence" value="ECO:0007669"/>
    <property type="project" value="InterPro"/>
</dbReference>
<dbReference type="Proteomes" id="UP000030682">
    <property type="component" value="Unassembled WGS sequence"/>
</dbReference>
<protein>
    <submittedName>
        <fullName evidence="3">Uncharacterized protein</fullName>
    </submittedName>
</protein>
<evidence type="ECO:0000259" key="2">
    <source>
        <dbReference type="Pfam" id="PF14461"/>
    </source>
</evidence>
<dbReference type="HOGENOM" id="CLU_019556_0_0_9"/>
<dbReference type="GO" id="GO:0004792">
    <property type="term" value="F:thiosulfate-cyanide sulfurtransferase activity"/>
    <property type="evidence" value="ECO:0007669"/>
    <property type="project" value="TreeGrafter"/>
</dbReference>